<comment type="caution">
    <text evidence="1">The sequence shown here is derived from an EMBL/GenBank/DDBJ whole genome shotgun (WGS) entry which is preliminary data.</text>
</comment>
<dbReference type="AlphaFoldDB" id="A0A4C1SCX9"/>
<keyword evidence="2" id="KW-1185">Reference proteome</keyword>
<evidence type="ECO:0000313" key="1">
    <source>
        <dbReference type="EMBL" id="GBO99246.1"/>
    </source>
</evidence>
<dbReference type="Proteomes" id="UP000299102">
    <property type="component" value="Unassembled WGS sequence"/>
</dbReference>
<reference evidence="1 2" key="1">
    <citation type="journal article" date="2019" name="Commun. Biol.">
        <title>The bagworm genome reveals a unique fibroin gene that provides high tensile strength.</title>
        <authorList>
            <person name="Kono N."/>
            <person name="Nakamura H."/>
            <person name="Ohtoshi R."/>
            <person name="Tomita M."/>
            <person name="Numata K."/>
            <person name="Arakawa K."/>
        </authorList>
    </citation>
    <scope>NUCLEOTIDE SEQUENCE [LARGE SCALE GENOMIC DNA]</scope>
</reference>
<sequence length="70" mass="7942">MCDVSDRILSFEFFYEFEGELGGARRREASASSRRNPVSEPYKKLLVNTTVRSSSSSLDVHLRAVRSNTQ</sequence>
<dbReference type="EMBL" id="BGZK01000002">
    <property type="protein sequence ID" value="GBO99246.1"/>
    <property type="molecule type" value="Genomic_DNA"/>
</dbReference>
<organism evidence="1 2">
    <name type="scientific">Eumeta variegata</name>
    <name type="common">Bagworm moth</name>
    <name type="synonym">Eumeta japonica</name>
    <dbReference type="NCBI Taxonomy" id="151549"/>
    <lineage>
        <taxon>Eukaryota</taxon>
        <taxon>Metazoa</taxon>
        <taxon>Ecdysozoa</taxon>
        <taxon>Arthropoda</taxon>
        <taxon>Hexapoda</taxon>
        <taxon>Insecta</taxon>
        <taxon>Pterygota</taxon>
        <taxon>Neoptera</taxon>
        <taxon>Endopterygota</taxon>
        <taxon>Lepidoptera</taxon>
        <taxon>Glossata</taxon>
        <taxon>Ditrysia</taxon>
        <taxon>Tineoidea</taxon>
        <taxon>Psychidae</taxon>
        <taxon>Oiketicinae</taxon>
        <taxon>Eumeta</taxon>
    </lineage>
</organism>
<protein>
    <submittedName>
        <fullName evidence="1">Uncharacterized protein</fullName>
    </submittedName>
</protein>
<gene>
    <name evidence="1" type="ORF">EVAR_523_1</name>
</gene>
<evidence type="ECO:0000313" key="2">
    <source>
        <dbReference type="Proteomes" id="UP000299102"/>
    </source>
</evidence>
<name>A0A4C1SCX9_EUMVA</name>
<accession>A0A4C1SCX9</accession>
<proteinExistence type="predicted"/>